<feature type="compositionally biased region" description="Low complexity" evidence="1">
    <location>
        <begin position="20"/>
        <end position="29"/>
    </location>
</feature>
<accession>K8F2B6</accession>
<feature type="region of interest" description="Disordered" evidence="1">
    <location>
        <begin position="1"/>
        <end position="72"/>
    </location>
</feature>
<dbReference type="OrthoDB" id="535594at2759"/>
<organism evidence="2 3">
    <name type="scientific">Bathycoccus prasinos</name>
    <dbReference type="NCBI Taxonomy" id="41875"/>
    <lineage>
        <taxon>Eukaryota</taxon>
        <taxon>Viridiplantae</taxon>
        <taxon>Chlorophyta</taxon>
        <taxon>Mamiellophyceae</taxon>
        <taxon>Mamiellales</taxon>
        <taxon>Bathycoccaceae</taxon>
        <taxon>Bathycoccus</taxon>
    </lineage>
</organism>
<evidence type="ECO:0000313" key="3">
    <source>
        <dbReference type="Proteomes" id="UP000198341"/>
    </source>
</evidence>
<name>K8F2B6_9CHLO</name>
<dbReference type="GeneID" id="19012525"/>
<proteinExistence type="predicted"/>
<dbReference type="Proteomes" id="UP000198341">
    <property type="component" value="Chromosome 12"/>
</dbReference>
<sequence length="689" mass="78010">MSVKNKAIADPSFTTSSEENNNNNNNNNNKEATTVIPTQKHSQGVLQMRSSQTGRGGKKRGQKVPKSETSNLEQQLVEMSDEKANQRVRGGIQSWEFATVQMIMKMEGQCRVTFQFPSDFDREVGQTFKVFGRFKVILSEKFVEEAPTEVTGNVIVHDKSPAMEQFRKLEPGDEVKISCFRTSDLMDGPECDDIYNHVLEEEEEETNEDMKGAQSLFFQDNDVDDDDLLKITLGSEGKANHDEILEAHRRNLEHAALESPSAVTTGEQQQQQQRSSAGSEQGYVSEQSFFGDSTIPDATPQCFVEHPGVISCSKRLVKENDDGSFELWIKTKAFQAVDSDPSIYESVSKRGLIAIGAKALEEEAKQFSDKCRNEAVDETTREASEFARERENIHAGITNILQHGDIVNCVSLAKLNSFGHPTYKLRLRCRDTGREIDCMFKPKIVGDGDGWHQVLMELVAYKLNRVLGMDYVPPTAYRMNRKGPACSKKDTQMGSNPIQCDYKEFDEGAFIYWAQESQTLKEVHPEHWKTSQKQVLSDTRVMDVLLGNSDRHHGHFLFAEHWVDANPIPEVFKNEISDDNGDRQHKNNHNNAEDTRSNHYPILIDHAAAFRDGAWVDMTHENAFQTGPTLCVSAKTYFRLRLLDARAIAKEFDGILTTSECRRLLSRRNDLLRYLDNLVAEKGYENVIL</sequence>
<dbReference type="eggNOG" id="ENOG502RZ0Q">
    <property type="taxonomic scope" value="Eukaryota"/>
</dbReference>
<evidence type="ECO:0000313" key="2">
    <source>
        <dbReference type="EMBL" id="CCO18915.1"/>
    </source>
</evidence>
<feature type="region of interest" description="Disordered" evidence="1">
    <location>
        <begin position="574"/>
        <end position="597"/>
    </location>
</feature>
<keyword evidence="3" id="KW-1185">Reference proteome</keyword>
<dbReference type="RefSeq" id="XP_007509800.1">
    <property type="nucleotide sequence ID" value="XM_007509738.1"/>
</dbReference>
<evidence type="ECO:0000256" key="1">
    <source>
        <dbReference type="SAM" id="MobiDB-lite"/>
    </source>
</evidence>
<dbReference type="EMBL" id="FO082267">
    <property type="protein sequence ID" value="CCO18915.1"/>
    <property type="molecule type" value="Genomic_DNA"/>
</dbReference>
<feature type="compositionally biased region" description="Polar residues" evidence="1">
    <location>
        <begin position="274"/>
        <end position="284"/>
    </location>
</feature>
<gene>
    <name evidence="2" type="ordered locus">Bathy12g03330</name>
</gene>
<reference evidence="2 3" key="1">
    <citation type="submission" date="2011-10" db="EMBL/GenBank/DDBJ databases">
        <authorList>
            <person name="Genoscope - CEA"/>
        </authorList>
    </citation>
    <scope>NUCLEOTIDE SEQUENCE [LARGE SCALE GENOMIC DNA]</scope>
    <source>
        <strain evidence="2 3">RCC 1105</strain>
    </source>
</reference>
<feature type="region of interest" description="Disordered" evidence="1">
    <location>
        <begin position="258"/>
        <end position="284"/>
    </location>
</feature>
<feature type="compositionally biased region" description="Polar residues" evidence="1">
    <location>
        <begin position="30"/>
        <end position="53"/>
    </location>
</feature>
<dbReference type="AlphaFoldDB" id="K8F2B6"/>
<dbReference type="KEGG" id="bpg:Bathy12g03330"/>
<protein>
    <submittedName>
        <fullName evidence="2">Uncharacterized protein</fullName>
    </submittedName>
</protein>